<sequence>MVKGLAISLIALIIMKNLNVSIIGLSVLTILSMGAASVATGGVELNGLYSTDFVMGLMITLTLFVAILSYLSSAKVSRKASFNLMVISISLILVMSFSVSSFFLFFFFFESVLAPLLLLIVGWGYQPERLQAGGYMVIYTVFGSLFFLWGVSELYLSGMSSSMSSVGSLVKKSAMSLWWLYILGFLIKLPMYPFHLWLPKAHVEAPVAGSMLLAGVVLKLGGYGLLRFMAVMQVSLSSVFFVLLLSVNLAGGFYAGLACVRQVDLKCLVAYSSVAHMSLVLLGVLSNTLLGVMGAIIIMVGHGLCSSGLFSYVNAIYKMSHSRLLVMNKGGLLLCPVLVLMCFLLSSSNMAAPPSLNLFGEILVFGVGGWMSGAFLFILGLMSFISACFSLYLYGSCSHGKGLMHSESLNLSSLCDAFVLLSHWVPLNFLFMFMP</sequence>
<dbReference type="EMBL" id="EF434638">
    <property type="protein sequence ID" value="AHZ44262.1"/>
    <property type="molecule type" value="Genomic_DNA"/>
</dbReference>
<accession>A0A024DAC3</accession>
<proteinExistence type="inferred from homology"/>
<evidence type="ECO:0000256" key="4">
    <source>
        <dbReference type="ARBA" id="ARBA00021006"/>
    </source>
</evidence>
<feature type="transmembrane region" description="Helical" evidence="16">
    <location>
        <begin position="325"/>
        <end position="347"/>
    </location>
</feature>
<feature type="transmembrane region" description="Helical" evidence="16">
    <location>
        <begin position="367"/>
        <end position="394"/>
    </location>
</feature>
<feature type="domain" description="NADH:quinone oxidoreductase/Mrp antiporter transmembrane" evidence="17">
    <location>
        <begin position="101"/>
        <end position="383"/>
    </location>
</feature>
<evidence type="ECO:0000256" key="12">
    <source>
        <dbReference type="ARBA" id="ARBA00023075"/>
    </source>
</evidence>
<organism evidence="18">
    <name type="scientific">Mytilus galloprovincialis</name>
    <name type="common">Mediterranean mussel</name>
    <dbReference type="NCBI Taxonomy" id="29158"/>
    <lineage>
        <taxon>Eukaryota</taxon>
        <taxon>Metazoa</taxon>
        <taxon>Spiralia</taxon>
        <taxon>Lophotrochozoa</taxon>
        <taxon>Mollusca</taxon>
        <taxon>Bivalvia</taxon>
        <taxon>Autobranchia</taxon>
        <taxon>Pteriomorphia</taxon>
        <taxon>Mytilida</taxon>
        <taxon>Mytiloidea</taxon>
        <taxon>Mytilidae</taxon>
        <taxon>Mytilinae</taxon>
        <taxon>Mytilus</taxon>
    </lineage>
</organism>
<keyword evidence="8" id="KW-1278">Translocase</keyword>
<evidence type="ECO:0000256" key="8">
    <source>
        <dbReference type="ARBA" id="ARBA00022967"/>
    </source>
</evidence>
<protein>
    <recommendedName>
        <fullName evidence="4 16">NADH-ubiquinone oxidoreductase chain 4</fullName>
        <ecNumber evidence="3 16">7.1.1.2</ecNumber>
    </recommendedName>
</protein>
<comment type="similarity">
    <text evidence="2 16">Belongs to the complex I subunit 4 family.</text>
</comment>
<dbReference type="GO" id="GO:0015990">
    <property type="term" value="P:electron transport coupled proton transport"/>
    <property type="evidence" value="ECO:0007669"/>
    <property type="project" value="TreeGrafter"/>
</dbReference>
<reference evidence="18" key="1">
    <citation type="journal article" date="2008" name="J. Mol. Evol.">
        <title>Recombination in mitochondrial DNA of European mussels Mytilus.</title>
        <authorList>
            <person name="Filipowicz M."/>
            <person name="Burzynski A."/>
            <person name="Smietanka B."/>
            <person name="Wenne R."/>
        </authorList>
    </citation>
    <scope>NUCLEOTIDE SEQUENCE</scope>
    <source>
        <strain evidence="18">42Ori</strain>
    </source>
</reference>
<evidence type="ECO:0000256" key="11">
    <source>
        <dbReference type="ARBA" id="ARBA00023027"/>
    </source>
</evidence>
<keyword evidence="12 16" id="KW-0830">Ubiquinone</keyword>
<feature type="transmembrane region" description="Helical" evidence="16">
    <location>
        <begin position="20"/>
        <end position="41"/>
    </location>
</feature>
<evidence type="ECO:0000256" key="2">
    <source>
        <dbReference type="ARBA" id="ARBA00009025"/>
    </source>
</evidence>
<evidence type="ECO:0000256" key="1">
    <source>
        <dbReference type="ARBA" id="ARBA00004225"/>
    </source>
</evidence>
<dbReference type="GO" id="GO:0031966">
    <property type="term" value="C:mitochondrial membrane"/>
    <property type="evidence" value="ECO:0007669"/>
    <property type="project" value="UniProtKB-SubCell"/>
</dbReference>
<dbReference type="InterPro" id="IPR003918">
    <property type="entry name" value="NADH_UbQ_OxRdtase"/>
</dbReference>
<reference evidence="18" key="3">
    <citation type="journal article" date="2018" name="PeerJ">
        <title>Actively transcribed and expressed atp8 gene in Mytilus edulis mussels.</title>
        <authorList>
            <person name="Lubosny M."/>
            <person name="Przylucka A."/>
            <person name="Smietanka B."/>
            <person name="Breton S."/>
            <person name="Burzynski A."/>
        </authorList>
    </citation>
    <scope>NUCLEOTIDE SEQUENCE</scope>
    <source>
        <strain evidence="18">42Ori</strain>
    </source>
</reference>
<dbReference type="InterPro" id="IPR001750">
    <property type="entry name" value="ND/Mrp_TM"/>
</dbReference>
<evidence type="ECO:0000256" key="15">
    <source>
        <dbReference type="ARBA" id="ARBA00049551"/>
    </source>
</evidence>
<keyword evidence="14 16" id="KW-0472">Membrane</keyword>
<feature type="transmembrane region" description="Helical" evidence="16">
    <location>
        <begin position="205"/>
        <end position="226"/>
    </location>
</feature>
<evidence type="ECO:0000256" key="7">
    <source>
        <dbReference type="ARBA" id="ARBA00022692"/>
    </source>
</evidence>
<keyword evidence="10 16" id="KW-1133">Transmembrane helix</keyword>
<feature type="transmembrane region" description="Helical" evidence="16">
    <location>
        <begin position="178"/>
        <end position="198"/>
    </location>
</feature>
<dbReference type="EC" id="7.1.1.2" evidence="3 16"/>
<evidence type="ECO:0000256" key="14">
    <source>
        <dbReference type="ARBA" id="ARBA00023136"/>
    </source>
</evidence>
<feature type="transmembrane region" description="Helical" evidence="16">
    <location>
        <begin position="53"/>
        <end position="73"/>
    </location>
</feature>
<feature type="transmembrane region" description="Helical" evidence="16">
    <location>
        <begin position="238"/>
        <end position="260"/>
    </location>
</feature>
<keyword evidence="6 16" id="KW-0679">Respiratory chain</keyword>
<dbReference type="GO" id="GO:0008137">
    <property type="term" value="F:NADH dehydrogenase (ubiquinone) activity"/>
    <property type="evidence" value="ECO:0007669"/>
    <property type="project" value="UniProtKB-UniRule"/>
</dbReference>
<dbReference type="PANTHER" id="PTHR43507">
    <property type="entry name" value="NADH-UBIQUINONE OXIDOREDUCTASE CHAIN 4"/>
    <property type="match status" value="1"/>
</dbReference>
<gene>
    <name evidence="18" type="primary">ND4</name>
</gene>
<dbReference type="AlphaFoldDB" id="A0A024DAC3"/>
<keyword evidence="7 16" id="KW-0812">Transmembrane</keyword>
<feature type="transmembrane region" description="Helical" evidence="16">
    <location>
        <begin position="103"/>
        <end position="125"/>
    </location>
</feature>
<feature type="transmembrane region" description="Helical" evidence="16">
    <location>
        <begin position="292"/>
        <end position="313"/>
    </location>
</feature>
<dbReference type="GO" id="GO:0042773">
    <property type="term" value="P:ATP synthesis coupled electron transport"/>
    <property type="evidence" value="ECO:0007669"/>
    <property type="project" value="InterPro"/>
</dbReference>
<feature type="transmembrane region" description="Helical" evidence="16">
    <location>
        <begin position="80"/>
        <end position="97"/>
    </location>
</feature>
<evidence type="ECO:0000313" key="18">
    <source>
        <dbReference type="EMBL" id="AHZ44262.1"/>
    </source>
</evidence>
<evidence type="ECO:0000256" key="9">
    <source>
        <dbReference type="ARBA" id="ARBA00022982"/>
    </source>
</evidence>
<evidence type="ECO:0000256" key="6">
    <source>
        <dbReference type="ARBA" id="ARBA00022660"/>
    </source>
</evidence>
<dbReference type="PRINTS" id="PR01437">
    <property type="entry name" value="NUOXDRDTASE4"/>
</dbReference>
<dbReference type="PANTHER" id="PTHR43507:SF20">
    <property type="entry name" value="NADH-UBIQUINONE OXIDOREDUCTASE CHAIN 4"/>
    <property type="match status" value="1"/>
</dbReference>
<evidence type="ECO:0000256" key="13">
    <source>
        <dbReference type="ARBA" id="ARBA00023128"/>
    </source>
</evidence>
<feature type="transmembrane region" description="Helical" evidence="16">
    <location>
        <begin position="137"/>
        <end position="158"/>
    </location>
</feature>
<evidence type="ECO:0000256" key="5">
    <source>
        <dbReference type="ARBA" id="ARBA00022448"/>
    </source>
</evidence>
<evidence type="ECO:0000256" key="10">
    <source>
        <dbReference type="ARBA" id="ARBA00022989"/>
    </source>
</evidence>
<evidence type="ECO:0000256" key="16">
    <source>
        <dbReference type="RuleBase" id="RU003297"/>
    </source>
</evidence>
<comment type="subcellular location">
    <subcellularLocation>
        <location evidence="1 16">Mitochondrion membrane</location>
        <topology evidence="1 16">Multi-pass membrane protein</topology>
    </subcellularLocation>
</comment>
<keyword evidence="11 16" id="KW-0520">NAD</keyword>
<keyword evidence="5 16" id="KW-0813">Transport</keyword>
<keyword evidence="13 16" id="KW-0496">Mitochondrion</keyword>
<dbReference type="GO" id="GO:0048039">
    <property type="term" value="F:ubiquinone binding"/>
    <property type="evidence" value="ECO:0007669"/>
    <property type="project" value="TreeGrafter"/>
</dbReference>
<keyword evidence="9 16" id="KW-0249">Electron transport</keyword>
<comment type="function">
    <text evidence="16">Core subunit of the mitochondrial membrane respiratory chain NADH dehydrogenase (Complex I) which catalyzes electron transfer from NADH through the respiratory chain, using ubiquinone as an electron acceptor. Essential for the catalytic activity and assembly of complex I.</text>
</comment>
<evidence type="ECO:0000256" key="3">
    <source>
        <dbReference type="ARBA" id="ARBA00012944"/>
    </source>
</evidence>
<geneLocation type="mitochondrion" evidence="18"/>
<feature type="transmembrane region" description="Helical" evidence="16">
    <location>
        <begin position="267"/>
        <end position="286"/>
    </location>
</feature>
<name>A0A024DAC3_MYTGA</name>
<comment type="catalytic activity">
    <reaction evidence="15 16">
        <text>a ubiquinone + NADH + 5 H(+)(in) = a ubiquinol + NAD(+) + 4 H(+)(out)</text>
        <dbReference type="Rhea" id="RHEA:29091"/>
        <dbReference type="Rhea" id="RHEA-COMP:9565"/>
        <dbReference type="Rhea" id="RHEA-COMP:9566"/>
        <dbReference type="ChEBI" id="CHEBI:15378"/>
        <dbReference type="ChEBI" id="CHEBI:16389"/>
        <dbReference type="ChEBI" id="CHEBI:17976"/>
        <dbReference type="ChEBI" id="CHEBI:57540"/>
        <dbReference type="ChEBI" id="CHEBI:57945"/>
        <dbReference type="EC" id="7.1.1.2"/>
    </reaction>
</comment>
<reference evidence="18" key="2">
    <citation type="journal article" date="2016" name="Mitochondrial DNA">
        <title>Recombinant mitochondrial genome with standard transmission route from Mediterranean musselMytilus galloprovincialis.</title>
        <authorList>
            <person name="Smietanka B."/>
            <person name="Filipowicz M."/>
            <person name="Burzynski A."/>
        </authorList>
    </citation>
    <scope>NUCLEOTIDE SEQUENCE</scope>
    <source>
        <strain evidence="18">42Ori</strain>
    </source>
</reference>
<evidence type="ECO:0000259" key="17">
    <source>
        <dbReference type="Pfam" id="PF00361"/>
    </source>
</evidence>
<dbReference type="Pfam" id="PF00361">
    <property type="entry name" value="Proton_antipo_M"/>
    <property type="match status" value="1"/>
</dbReference>
<dbReference type="GO" id="GO:0003954">
    <property type="term" value="F:NADH dehydrogenase activity"/>
    <property type="evidence" value="ECO:0007669"/>
    <property type="project" value="TreeGrafter"/>
</dbReference>